<comment type="caution">
    <text evidence="2">The sequence shown here is derived from an EMBL/GenBank/DDBJ whole genome shotgun (WGS) entry which is preliminary data.</text>
</comment>
<evidence type="ECO:0000313" key="3">
    <source>
        <dbReference type="Proteomes" id="UP000471521"/>
    </source>
</evidence>
<evidence type="ECO:0000259" key="1">
    <source>
        <dbReference type="Pfam" id="PF24042"/>
    </source>
</evidence>
<proteinExistence type="predicted"/>
<dbReference type="RefSeq" id="WP_159525766.1">
    <property type="nucleotide sequence ID" value="NZ_WUUU01000032.1"/>
</dbReference>
<sequence>MYVPECGRCGHHLGVPVGLLVLEHPAVVAAYRDAGVDVRERPFWTIDCCVPGAATLVSEDPVRVGIDAGPNGDIRFRLDDNARVVEGPS</sequence>
<protein>
    <recommendedName>
        <fullName evidence="1">DUF7351 domain-containing protein</fullName>
    </recommendedName>
</protein>
<keyword evidence="3" id="KW-1185">Reference proteome</keyword>
<evidence type="ECO:0000313" key="2">
    <source>
        <dbReference type="EMBL" id="MXR20212.1"/>
    </source>
</evidence>
<dbReference type="AlphaFoldDB" id="A0A6B0SML3"/>
<gene>
    <name evidence="2" type="ORF">GRX66_06195</name>
</gene>
<dbReference type="Pfam" id="PF24042">
    <property type="entry name" value="DUF7351"/>
    <property type="match status" value="1"/>
</dbReference>
<organism evidence="2 3">
    <name type="scientific">Halobacterium bonnevillei</name>
    <dbReference type="NCBI Taxonomy" id="2692200"/>
    <lineage>
        <taxon>Archaea</taxon>
        <taxon>Methanobacteriati</taxon>
        <taxon>Methanobacteriota</taxon>
        <taxon>Stenosarchaea group</taxon>
        <taxon>Halobacteria</taxon>
        <taxon>Halobacteriales</taxon>
        <taxon>Halobacteriaceae</taxon>
        <taxon>Halobacterium</taxon>
    </lineage>
</organism>
<accession>A0A6B0SML3</accession>
<dbReference type="Proteomes" id="UP000471521">
    <property type="component" value="Unassembled WGS sequence"/>
</dbReference>
<dbReference type="OrthoDB" id="238775at2157"/>
<dbReference type="InterPro" id="IPR055775">
    <property type="entry name" value="DUF7351"/>
</dbReference>
<feature type="domain" description="DUF7351" evidence="1">
    <location>
        <begin position="5"/>
        <end position="84"/>
    </location>
</feature>
<reference evidence="2 3" key="1">
    <citation type="submission" date="2019-12" db="EMBL/GenBank/DDBJ databases">
        <title>Isolation and characterization of three novel carbon monoxide-oxidizing members of Halobacteria from salione crusts and soils.</title>
        <authorList>
            <person name="Myers M.R."/>
            <person name="King G.M."/>
        </authorList>
    </citation>
    <scope>NUCLEOTIDE SEQUENCE [LARGE SCALE GENOMIC DNA]</scope>
    <source>
        <strain evidence="2 3">PCN9</strain>
    </source>
</reference>
<name>A0A6B0SML3_9EURY</name>
<dbReference type="EMBL" id="WUUU01000032">
    <property type="protein sequence ID" value="MXR20212.1"/>
    <property type="molecule type" value="Genomic_DNA"/>
</dbReference>